<dbReference type="InterPro" id="IPR052162">
    <property type="entry name" value="Sensor_kinase/Photoreceptor"/>
</dbReference>
<proteinExistence type="predicted"/>
<evidence type="ECO:0000256" key="4">
    <source>
        <dbReference type="ARBA" id="ARBA00022679"/>
    </source>
</evidence>
<dbReference type="Gene3D" id="1.25.40.10">
    <property type="entry name" value="Tetratricopeptide repeat domain"/>
    <property type="match status" value="3"/>
</dbReference>
<dbReference type="SUPFAM" id="SSF47384">
    <property type="entry name" value="Homodimeric domain of signal transducing histidine kinase"/>
    <property type="match status" value="1"/>
</dbReference>
<gene>
    <name evidence="11" type="ORF">ACFQ21_28495</name>
</gene>
<dbReference type="PROSITE" id="PS50109">
    <property type="entry name" value="HIS_KIN"/>
    <property type="match status" value="1"/>
</dbReference>
<comment type="caution">
    <text evidence="11">The sequence shown here is derived from an EMBL/GenBank/DDBJ whole genome shotgun (WGS) entry which is preliminary data.</text>
</comment>
<feature type="coiled-coil region" evidence="7">
    <location>
        <begin position="527"/>
        <end position="561"/>
    </location>
</feature>
<comment type="catalytic activity">
    <reaction evidence="1">
        <text>ATP + protein L-histidine = ADP + protein N-phospho-L-histidine.</text>
        <dbReference type="EC" id="2.7.13.3"/>
    </reaction>
</comment>
<evidence type="ECO:0000256" key="8">
    <source>
        <dbReference type="SAM" id="Phobius"/>
    </source>
</evidence>
<dbReference type="PANTHER" id="PTHR43304">
    <property type="entry name" value="PHYTOCHROME-LIKE PROTEIN CPH1"/>
    <property type="match status" value="1"/>
</dbReference>
<evidence type="ECO:0000256" key="6">
    <source>
        <dbReference type="PROSITE-ProRule" id="PRU00339"/>
    </source>
</evidence>
<evidence type="ECO:0000256" key="2">
    <source>
        <dbReference type="ARBA" id="ARBA00012438"/>
    </source>
</evidence>
<reference evidence="12" key="1">
    <citation type="journal article" date="2019" name="Int. J. Syst. Evol. Microbiol.">
        <title>The Global Catalogue of Microorganisms (GCM) 10K type strain sequencing project: providing services to taxonomists for standard genome sequencing and annotation.</title>
        <authorList>
            <consortium name="The Broad Institute Genomics Platform"/>
            <consortium name="The Broad Institute Genome Sequencing Center for Infectious Disease"/>
            <person name="Wu L."/>
            <person name="Ma J."/>
        </authorList>
    </citation>
    <scope>NUCLEOTIDE SEQUENCE [LARGE SCALE GENOMIC DNA]</scope>
    <source>
        <strain evidence="12">CCUG 58938</strain>
    </source>
</reference>
<keyword evidence="6" id="KW-0802">TPR repeat</keyword>
<accession>A0ABW3KBZ8</accession>
<keyword evidence="8" id="KW-0812">Transmembrane</keyword>
<dbReference type="InterPro" id="IPR011990">
    <property type="entry name" value="TPR-like_helical_dom_sf"/>
</dbReference>
<feature type="domain" description="Histidine kinase" evidence="10">
    <location>
        <begin position="687"/>
        <end position="899"/>
    </location>
</feature>
<name>A0ABW3KBZ8_9BACT</name>
<dbReference type="InterPro" id="IPR005467">
    <property type="entry name" value="His_kinase_dom"/>
</dbReference>
<dbReference type="EC" id="2.7.13.3" evidence="2"/>
<keyword evidence="9" id="KW-0732">Signal</keyword>
<evidence type="ECO:0000256" key="5">
    <source>
        <dbReference type="ARBA" id="ARBA00022777"/>
    </source>
</evidence>
<evidence type="ECO:0000256" key="3">
    <source>
        <dbReference type="ARBA" id="ARBA00022553"/>
    </source>
</evidence>
<keyword evidence="4" id="KW-0808">Transferase</keyword>
<dbReference type="Pfam" id="PF13424">
    <property type="entry name" value="TPR_12"/>
    <property type="match status" value="1"/>
</dbReference>
<feature type="chain" id="PRO_5045143220" description="histidine kinase" evidence="9">
    <location>
        <begin position="23"/>
        <end position="905"/>
    </location>
</feature>
<keyword evidence="3" id="KW-0597">Phosphoprotein</keyword>
<dbReference type="InterPro" id="IPR036890">
    <property type="entry name" value="HATPase_C_sf"/>
</dbReference>
<dbReference type="SUPFAM" id="SSF55874">
    <property type="entry name" value="ATPase domain of HSP90 chaperone/DNA topoisomerase II/histidine kinase"/>
    <property type="match status" value="1"/>
</dbReference>
<dbReference type="Pfam" id="PF13432">
    <property type="entry name" value="TPR_16"/>
    <property type="match status" value="1"/>
</dbReference>
<feature type="repeat" description="TPR" evidence="6">
    <location>
        <begin position="403"/>
        <end position="436"/>
    </location>
</feature>
<dbReference type="InterPro" id="IPR003594">
    <property type="entry name" value="HATPase_dom"/>
</dbReference>
<dbReference type="SMART" id="SM00028">
    <property type="entry name" value="TPR"/>
    <property type="match status" value="6"/>
</dbReference>
<protein>
    <recommendedName>
        <fullName evidence="2">histidine kinase</fullName>
        <ecNumber evidence="2">2.7.13.3</ecNumber>
    </recommendedName>
</protein>
<organism evidence="11 12">
    <name type="scientific">Ohtaekwangia kribbensis</name>
    <dbReference type="NCBI Taxonomy" id="688913"/>
    <lineage>
        <taxon>Bacteria</taxon>
        <taxon>Pseudomonadati</taxon>
        <taxon>Bacteroidota</taxon>
        <taxon>Cytophagia</taxon>
        <taxon>Cytophagales</taxon>
        <taxon>Fulvivirgaceae</taxon>
        <taxon>Ohtaekwangia</taxon>
    </lineage>
</organism>
<feature type="coiled-coil region" evidence="7">
    <location>
        <begin position="604"/>
        <end position="680"/>
    </location>
</feature>
<evidence type="ECO:0000259" key="10">
    <source>
        <dbReference type="PROSITE" id="PS50109"/>
    </source>
</evidence>
<keyword evidence="8" id="KW-1133">Transmembrane helix</keyword>
<dbReference type="PRINTS" id="PR00344">
    <property type="entry name" value="BCTRLSENSOR"/>
</dbReference>
<sequence length="905" mass="104108">MNRGKAFVLICFLSLLFCVAAAQSKITDSLEKRLLQTADEERVNILNQLTYEFITHDNAKVIRYGDEAIRISRQIGYIKGEAIAHTYRGVYEYLSGEFKQAHIDLHRGLTLSIKAGDRSNQGYTLLQLGVCSLEEVEKDSALYYFEQAYTIFKDSTNALTLSKIYRNMSALYGQRYQYDKQQIYLDRAIAIRRLLKDDILLADALILKAGNILASGEIGETESLLNEAERLVIDHTEDKEDLHDIRHLRALILFRKGKFDEGLVLFDSARNYYFSKSLIRKYITLLTDMGKVFSDRGEYELALNNLYDALRLSKEHGFEADTYIIRNRIGWVNFHLGDMTQALRLANEALRDGPKRQLEGDLAEALMLKGAVLTDMHKYSAAKASLDSASQLYTRLQDDRGLSEVLMNLGYLEARQQRYTSALALYQQSMERAETSNYPYGLARSRWGTGDIYTHLGNYKNAAQLLDLSEQYCRLAHANELLILNYNTRRDLLAVQQRYKESLQYSMMATALKDSIHRTDLARRFINLEKTQEIEQRDRNIKELQKDKQLAQDKIHLQESRLRQQYILIAAGIFCIALLAIVATLYYRFYRRIKVLNVTITDKNKRIQAQAHKLQDMNAELKHLYQEVSEQNEEIQAQSNKLTESNKSISDLNRNLERIVAEKTQELSTTNEELVRYNNELLQFSYTVSHNLRGPVVRLLGLAGLAQTEQELAQAKQWIDMMVKTAEELDLIIKDLSKVLDLRNDPDRYLETVDFEKEWKQSISLLQDTITGHEEITYDFSALPNITTVRAMLQSTFYNLLSNAIKFKSPDRKLIVTATSKHVNGHAIIEVRDNGLGFDTNLYQEKLFKLYKRFHSHVEGRGIGLYLIKAQIEALHGTITAESQPGAGSLFRVRLPLHEEQSNHV</sequence>
<feature type="transmembrane region" description="Helical" evidence="8">
    <location>
        <begin position="566"/>
        <end position="587"/>
    </location>
</feature>
<keyword evidence="8" id="KW-0472">Membrane</keyword>
<evidence type="ECO:0000256" key="1">
    <source>
        <dbReference type="ARBA" id="ARBA00000085"/>
    </source>
</evidence>
<dbReference type="EMBL" id="JBHTKA010000015">
    <property type="protein sequence ID" value="MFD1003299.1"/>
    <property type="molecule type" value="Genomic_DNA"/>
</dbReference>
<feature type="signal peptide" evidence="9">
    <location>
        <begin position="1"/>
        <end position="22"/>
    </location>
</feature>
<evidence type="ECO:0000256" key="9">
    <source>
        <dbReference type="SAM" id="SignalP"/>
    </source>
</evidence>
<evidence type="ECO:0000313" key="12">
    <source>
        <dbReference type="Proteomes" id="UP001597112"/>
    </source>
</evidence>
<dbReference type="Proteomes" id="UP001597112">
    <property type="component" value="Unassembled WGS sequence"/>
</dbReference>
<keyword evidence="12" id="KW-1185">Reference proteome</keyword>
<evidence type="ECO:0000313" key="11">
    <source>
        <dbReference type="EMBL" id="MFD1003299.1"/>
    </source>
</evidence>
<dbReference type="PANTHER" id="PTHR43304:SF1">
    <property type="entry name" value="PAC DOMAIN-CONTAINING PROTEIN"/>
    <property type="match status" value="1"/>
</dbReference>
<dbReference type="RefSeq" id="WP_377585816.1">
    <property type="nucleotide sequence ID" value="NZ_JBHTKA010000015.1"/>
</dbReference>
<dbReference type="Gene3D" id="1.10.287.130">
    <property type="match status" value="1"/>
</dbReference>
<dbReference type="InterPro" id="IPR036097">
    <property type="entry name" value="HisK_dim/P_sf"/>
</dbReference>
<dbReference type="InterPro" id="IPR019734">
    <property type="entry name" value="TPR_rpt"/>
</dbReference>
<dbReference type="PROSITE" id="PS50005">
    <property type="entry name" value="TPR"/>
    <property type="match status" value="2"/>
</dbReference>
<feature type="repeat" description="TPR" evidence="6">
    <location>
        <begin position="283"/>
        <end position="316"/>
    </location>
</feature>
<dbReference type="SMART" id="SM00387">
    <property type="entry name" value="HATPase_c"/>
    <property type="match status" value="1"/>
</dbReference>
<dbReference type="Pfam" id="PF02518">
    <property type="entry name" value="HATPase_c"/>
    <property type="match status" value="1"/>
</dbReference>
<dbReference type="Gene3D" id="3.30.565.10">
    <property type="entry name" value="Histidine kinase-like ATPase, C-terminal domain"/>
    <property type="match status" value="1"/>
</dbReference>
<dbReference type="SUPFAM" id="SSF48452">
    <property type="entry name" value="TPR-like"/>
    <property type="match status" value="3"/>
</dbReference>
<dbReference type="InterPro" id="IPR004358">
    <property type="entry name" value="Sig_transdc_His_kin-like_C"/>
</dbReference>
<evidence type="ECO:0000256" key="7">
    <source>
        <dbReference type="SAM" id="Coils"/>
    </source>
</evidence>
<keyword evidence="5" id="KW-0418">Kinase</keyword>
<keyword evidence="7" id="KW-0175">Coiled coil</keyword>